<accession>A0ABN1H289</accession>
<gene>
    <name evidence="4" type="primary">cysH</name>
    <name evidence="7" type="ORF">GCM10009547_32870</name>
</gene>
<dbReference type="NCBIfam" id="NF002537">
    <property type="entry name" value="PRK02090.1"/>
    <property type="match status" value="1"/>
</dbReference>
<organism evidence="7 8">
    <name type="scientific">Sporichthya brevicatena</name>
    <dbReference type="NCBI Taxonomy" id="171442"/>
    <lineage>
        <taxon>Bacteria</taxon>
        <taxon>Bacillati</taxon>
        <taxon>Actinomycetota</taxon>
        <taxon>Actinomycetes</taxon>
        <taxon>Sporichthyales</taxon>
        <taxon>Sporichthyaceae</taxon>
        <taxon>Sporichthya</taxon>
    </lineage>
</organism>
<dbReference type="NCBIfam" id="TIGR00434">
    <property type="entry name" value="cysH"/>
    <property type="match status" value="1"/>
</dbReference>
<comment type="similarity">
    <text evidence="1 4">Belongs to the PAPS reductase family. CysH subfamily.</text>
</comment>
<dbReference type="Proteomes" id="UP001500957">
    <property type="component" value="Unassembled WGS sequence"/>
</dbReference>
<dbReference type="HAMAP" id="MF_00063">
    <property type="entry name" value="CysH"/>
    <property type="match status" value="1"/>
</dbReference>
<evidence type="ECO:0000256" key="1">
    <source>
        <dbReference type="ARBA" id="ARBA00009732"/>
    </source>
</evidence>
<sequence length="246" mass="26802">MTIVDLSSPRVRRRRDDRAPADLAHLADIAGKELEEASATEIVRWAAETFGDRVAVTSSMADAVVAHLVSTVKPGVDVLFLNTGYHFAETIGTRDAVAAVYDVHVLDVAPTLSIAQQDIAFGKDLWARDPDQCCALRKVAPLNNAMRNYDAWITGVRRDETPARAHTPVVSWDATRGKVKICPIARWTQADVDAYVAEHGVLLNPLLLDGYDSIGCRPCTRRVAPGEDSRAGRWSGSSKTECGLHT</sequence>
<dbReference type="InterPro" id="IPR002500">
    <property type="entry name" value="PAPS_reduct_dom"/>
</dbReference>
<keyword evidence="8" id="KW-1185">Reference proteome</keyword>
<evidence type="ECO:0000256" key="3">
    <source>
        <dbReference type="ARBA" id="ARBA00024327"/>
    </source>
</evidence>
<comment type="cofactor">
    <cofactor evidence="4">
        <name>[4Fe-4S] cluster</name>
        <dbReference type="ChEBI" id="CHEBI:49883"/>
    </cofactor>
    <text evidence="4">Binds 1 [4Fe-4S] cluster per subunit.</text>
</comment>
<dbReference type="PANTHER" id="PTHR46509:SF1">
    <property type="entry name" value="PHOSPHOADENOSINE PHOSPHOSULFATE REDUCTASE"/>
    <property type="match status" value="1"/>
</dbReference>
<dbReference type="EC" id="1.8.4.10" evidence="4"/>
<keyword evidence="4" id="KW-0411">Iron-sulfur</keyword>
<dbReference type="CDD" id="cd23945">
    <property type="entry name" value="PAPS_reductase"/>
    <property type="match status" value="1"/>
</dbReference>
<evidence type="ECO:0000256" key="2">
    <source>
        <dbReference type="ARBA" id="ARBA00023002"/>
    </source>
</evidence>
<feature type="binding site" evidence="4">
    <location>
        <position position="133"/>
    </location>
    <ligand>
        <name>[4Fe-4S] cluster</name>
        <dbReference type="ChEBI" id="CHEBI:49883"/>
    </ligand>
</feature>
<keyword evidence="2 4" id="KW-0560">Oxidoreductase</keyword>
<dbReference type="Gene3D" id="3.40.50.620">
    <property type="entry name" value="HUPs"/>
    <property type="match status" value="1"/>
</dbReference>
<dbReference type="InterPro" id="IPR014729">
    <property type="entry name" value="Rossmann-like_a/b/a_fold"/>
</dbReference>
<dbReference type="Pfam" id="PF01507">
    <property type="entry name" value="PAPS_reduct"/>
    <property type="match status" value="1"/>
</dbReference>
<dbReference type="PANTHER" id="PTHR46509">
    <property type="entry name" value="PHOSPHOADENOSINE PHOSPHOSULFATE REDUCTASE"/>
    <property type="match status" value="1"/>
</dbReference>
<feature type="binding site" evidence="4">
    <location>
        <position position="219"/>
    </location>
    <ligand>
        <name>[4Fe-4S] cluster</name>
        <dbReference type="ChEBI" id="CHEBI:49883"/>
    </ligand>
</feature>
<protein>
    <recommendedName>
        <fullName evidence="4">Adenosine 5'-phosphosulfate reductase</fullName>
        <shortName evidence="4">APS reductase</shortName>
        <ecNumber evidence="4">1.8.4.10</ecNumber>
    </recommendedName>
    <alternativeName>
        <fullName evidence="4">5'-adenylylsulfate reductase</fullName>
    </alternativeName>
    <alternativeName>
        <fullName evidence="4">Thioredoxin-dependent 5'-adenylylsulfate reductase</fullName>
    </alternativeName>
</protein>
<reference evidence="7 8" key="1">
    <citation type="journal article" date="2019" name="Int. J. Syst. Evol. Microbiol.">
        <title>The Global Catalogue of Microorganisms (GCM) 10K type strain sequencing project: providing services to taxonomists for standard genome sequencing and annotation.</title>
        <authorList>
            <consortium name="The Broad Institute Genomics Platform"/>
            <consortium name="The Broad Institute Genome Sequencing Center for Infectious Disease"/>
            <person name="Wu L."/>
            <person name="Ma J."/>
        </authorList>
    </citation>
    <scope>NUCLEOTIDE SEQUENCE [LARGE SCALE GENOMIC DNA]</scope>
    <source>
        <strain evidence="7 8">JCM 10671</strain>
    </source>
</reference>
<name>A0ABN1H289_9ACTN</name>
<feature type="binding site" evidence="4">
    <location>
        <position position="216"/>
    </location>
    <ligand>
        <name>[4Fe-4S] cluster</name>
        <dbReference type="ChEBI" id="CHEBI:49883"/>
    </ligand>
</feature>
<comment type="subcellular location">
    <subcellularLocation>
        <location evidence="4">Cytoplasm</location>
    </subcellularLocation>
</comment>
<comment type="catalytic activity">
    <reaction evidence="4">
        <text>[thioredoxin]-disulfide + sulfite + AMP + 2 H(+) = adenosine 5'-phosphosulfate + [thioredoxin]-dithiol</text>
        <dbReference type="Rhea" id="RHEA:21976"/>
        <dbReference type="Rhea" id="RHEA-COMP:10698"/>
        <dbReference type="Rhea" id="RHEA-COMP:10700"/>
        <dbReference type="ChEBI" id="CHEBI:15378"/>
        <dbReference type="ChEBI" id="CHEBI:17359"/>
        <dbReference type="ChEBI" id="CHEBI:29950"/>
        <dbReference type="ChEBI" id="CHEBI:50058"/>
        <dbReference type="ChEBI" id="CHEBI:58243"/>
        <dbReference type="ChEBI" id="CHEBI:456215"/>
        <dbReference type="EC" id="1.8.4.10"/>
    </reaction>
</comment>
<dbReference type="SUPFAM" id="SSF52402">
    <property type="entry name" value="Adenine nucleotide alpha hydrolases-like"/>
    <property type="match status" value="1"/>
</dbReference>
<dbReference type="RefSeq" id="WP_344606688.1">
    <property type="nucleotide sequence ID" value="NZ_BAAAHE010000027.1"/>
</dbReference>
<feature type="binding site" evidence="4">
    <location>
        <position position="134"/>
    </location>
    <ligand>
        <name>[4Fe-4S] cluster</name>
        <dbReference type="ChEBI" id="CHEBI:49883"/>
    </ligand>
</feature>
<comment type="function">
    <text evidence="4">Catalyzes the formation of sulfite from adenosine 5'-phosphosulfate (APS) using thioredoxin as an electron donor.</text>
</comment>
<feature type="active site" description="Nucleophile; cysteine thiosulfonate intermediate" evidence="4">
    <location>
        <position position="242"/>
    </location>
</feature>
<feature type="domain" description="Phosphoadenosine phosphosulphate reductase" evidence="6">
    <location>
        <begin position="58"/>
        <end position="221"/>
    </location>
</feature>
<comment type="pathway">
    <text evidence="3 4">Sulfur metabolism; hydrogen sulfide biosynthesis; sulfite from sulfate.</text>
</comment>
<evidence type="ECO:0000313" key="8">
    <source>
        <dbReference type="Proteomes" id="UP001500957"/>
    </source>
</evidence>
<dbReference type="InterPro" id="IPR004511">
    <property type="entry name" value="PAPS/APS_Rdtase"/>
</dbReference>
<evidence type="ECO:0000256" key="5">
    <source>
        <dbReference type="SAM" id="MobiDB-lite"/>
    </source>
</evidence>
<proteinExistence type="inferred from homology"/>
<dbReference type="PIRSF" id="PIRSF000857">
    <property type="entry name" value="PAPS_reductase"/>
    <property type="match status" value="1"/>
</dbReference>
<keyword evidence="4" id="KW-0479">Metal-binding</keyword>
<feature type="region of interest" description="Disordered" evidence="5">
    <location>
        <begin position="224"/>
        <end position="246"/>
    </location>
</feature>
<keyword evidence="4" id="KW-0408">Iron</keyword>
<evidence type="ECO:0000259" key="6">
    <source>
        <dbReference type="Pfam" id="PF01507"/>
    </source>
</evidence>
<dbReference type="EMBL" id="BAAAHE010000027">
    <property type="protein sequence ID" value="GAA0626805.1"/>
    <property type="molecule type" value="Genomic_DNA"/>
</dbReference>
<evidence type="ECO:0000313" key="7">
    <source>
        <dbReference type="EMBL" id="GAA0626805.1"/>
    </source>
</evidence>
<keyword evidence="4" id="KW-0963">Cytoplasm</keyword>
<comment type="caution">
    <text evidence="7">The sequence shown here is derived from an EMBL/GenBank/DDBJ whole genome shotgun (WGS) entry which is preliminary data.</text>
</comment>
<evidence type="ECO:0000256" key="4">
    <source>
        <dbReference type="HAMAP-Rule" id="MF_00063"/>
    </source>
</evidence>